<name>E3MJH5_CAERE</name>
<feature type="region of interest" description="Disordered" evidence="2">
    <location>
        <begin position="516"/>
        <end position="546"/>
    </location>
</feature>
<dbReference type="HOGENOM" id="CLU_334083_0_0_1"/>
<dbReference type="AlphaFoldDB" id="E3MJH5"/>
<feature type="region of interest" description="Disordered" evidence="2">
    <location>
        <begin position="827"/>
        <end position="855"/>
    </location>
</feature>
<keyword evidence="1" id="KW-0175">Coiled coil</keyword>
<sequence>MGKEKIEIAAEFLSNYSSEFFNCLYCGKDEASALKFLHHTKNCPSRAHAPGDSQASTDKMAKKWAEFRLGFNIWRKISNIAFEEKIKEEMECYCSDPNEEPDLTCSARRVCVYKNQAESILEAIKDSYKTYLTLRTQLNRQRDFSSIFKKKKQLKQLMKENEASDEPADKKKNYEEHLNSISYDISDALLTNFMEDVRSTVHSEEETYSQLLKVINLLKTNDLENLQKKDEVDIYEGGVSDKEMDDADSDRRMRLSVNWVNQSIRKMWRLSKDIDKHTVATLQAAENAIEDLNIDVLQVAFFNFQQRIRLANDIWTSAVMTMRKCQELYETEYYDLVQFGVQFDPTPVPEPFLSPSPPIFQLRHTVRPLVKLRFVLEKYYNYQLRDVDTIKKCWREKIRKLKAGAPMKKEDKVRFNLFQGLLKQILAFLDEYNLRPYRSMGTKEKFDEVGSCNFETMLFQVGEVLHPEDSIITDEDDEAIEKWIAPEIREPAYSIVEFQNAQAAVKLTLKKKSRKRKRKAAATDSSEYDDVSGTSTPDDPISKARFPKIRRNAMPPTATGLLLQLAERAKQNKELEEEKSAYRKCKINYDEFEDDPMAYSLLADEPAREETVVTRKAEDPSNISLFDGTPKNSPKRKFVSKNNSILVTIEHPEEVRKSFRNGFKNGSQSSNSYEQMDSVEIGGVGQDKQAAIDKKTQEELDRLFAEELMREEIAASLARNPVHKYFGVMDHREFHGYPVEEKKKHDLDKQHLKLLAKSKRFKRAEGDYLAGNCLVSYRKENAKNRTPELIMDSGKEMIDAQVNETMKFILATVADSHADVMVDQPGEDHQRKLPLRQLHTTPPTPLDSNRTATFS</sequence>
<accession>E3MJH5</accession>
<dbReference type="eggNOG" id="ENOG502TKCH">
    <property type="taxonomic scope" value="Eukaryota"/>
</dbReference>
<gene>
    <name evidence="3" type="ORF">CRE_19135</name>
</gene>
<keyword evidence="4" id="KW-1185">Reference proteome</keyword>
<evidence type="ECO:0000313" key="4">
    <source>
        <dbReference type="Proteomes" id="UP000008281"/>
    </source>
</evidence>
<dbReference type="Proteomes" id="UP000008281">
    <property type="component" value="Unassembled WGS sequence"/>
</dbReference>
<feature type="coiled-coil region" evidence="1">
    <location>
        <begin position="558"/>
        <end position="595"/>
    </location>
</feature>
<evidence type="ECO:0000313" key="3">
    <source>
        <dbReference type="EMBL" id="EFP03643.1"/>
    </source>
</evidence>
<evidence type="ECO:0000256" key="2">
    <source>
        <dbReference type="SAM" id="MobiDB-lite"/>
    </source>
</evidence>
<dbReference type="EMBL" id="DS268450">
    <property type="protein sequence ID" value="EFP03643.1"/>
    <property type="molecule type" value="Genomic_DNA"/>
</dbReference>
<reference evidence="3" key="1">
    <citation type="submission" date="2007-07" db="EMBL/GenBank/DDBJ databases">
        <title>PCAP assembly of the Caenorhabditis remanei genome.</title>
        <authorList>
            <consortium name="The Caenorhabditis remanei Sequencing Consortium"/>
            <person name="Wilson R.K."/>
        </authorList>
    </citation>
    <scope>NUCLEOTIDE SEQUENCE [LARGE SCALE GENOMIC DNA]</scope>
    <source>
        <strain evidence="3">PB4641</strain>
    </source>
</reference>
<protein>
    <submittedName>
        <fullName evidence="3">Uncharacterized protein</fullName>
    </submittedName>
</protein>
<organism evidence="4">
    <name type="scientific">Caenorhabditis remanei</name>
    <name type="common">Caenorhabditis vulgaris</name>
    <dbReference type="NCBI Taxonomy" id="31234"/>
    <lineage>
        <taxon>Eukaryota</taxon>
        <taxon>Metazoa</taxon>
        <taxon>Ecdysozoa</taxon>
        <taxon>Nematoda</taxon>
        <taxon>Chromadorea</taxon>
        <taxon>Rhabditida</taxon>
        <taxon>Rhabditina</taxon>
        <taxon>Rhabditomorpha</taxon>
        <taxon>Rhabditoidea</taxon>
        <taxon>Rhabditidae</taxon>
        <taxon>Peloderinae</taxon>
        <taxon>Caenorhabditis</taxon>
    </lineage>
</organism>
<evidence type="ECO:0000256" key="1">
    <source>
        <dbReference type="SAM" id="Coils"/>
    </source>
</evidence>
<proteinExistence type="predicted"/>
<feature type="compositionally biased region" description="Polar residues" evidence="2">
    <location>
        <begin position="838"/>
        <end position="855"/>
    </location>
</feature>